<sequence>MRHLRGGRGGPPVRAALFQFSPVHSLHPFLSPVHIVPFSVFFISQ</sequence>
<comment type="caution">
    <text evidence="1">The sequence shown here is derived from an EMBL/GenBank/DDBJ whole genome shotgun (WGS) entry which is preliminary data.</text>
</comment>
<gene>
    <name evidence="1" type="ORF">STRIP9103_03454</name>
</gene>
<protein>
    <submittedName>
        <fullName evidence="1">Uncharacterized protein</fullName>
    </submittedName>
</protein>
<dbReference type="Proteomes" id="UP000010411">
    <property type="component" value="Unassembled WGS sequence"/>
</dbReference>
<dbReference type="EMBL" id="AEJC01000255">
    <property type="protein sequence ID" value="EKX65946.1"/>
    <property type="molecule type" value="Genomic_DNA"/>
</dbReference>
<name>L1KYQ7_9ACTN</name>
<evidence type="ECO:0000313" key="2">
    <source>
        <dbReference type="Proteomes" id="UP000010411"/>
    </source>
</evidence>
<accession>L1KYQ7</accession>
<reference evidence="1 2" key="1">
    <citation type="submission" date="2012-11" db="EMBL/GenBank/DDBJ databases">
        <authorList>
            <person name="Huguet-Tapia J.C."/>
            <person name="Durkin A.S."/>
            <person name="Pettis G.S."/>
            <person name="Badger J.H."/>
        </authorList>
    </citation>
    <scope>NUCLEOTIDE SEQUENCE [LARGE SCALE GENOMIC DNA]</scope>
    <source>
        <strain evidence="1 2">91-03</strain>
    </source>
</reference>
<organism evidence="1 2">
    <name type="scientific">Streptomyces ipomoeae 91-03</name>
    <dbReference type="NCBI Taxonomy" id="698759"/>
    <lineage>
        <taxon>Bacteria</taxon>
        <taxon>Bacillati</taxon>
        <taxon>Actinomycetota</taxon>
        <taxon>Actinomycetes</taxon>
        <taxon>Kitasatosporales</taxon>
        <taxon>Streptomycetaceae</taxon>
        <taxon>Streptomyces</taxon>
    </lineage>
</organism>
<proteinExistence type="predicted"/>
<dbReference type="AlphaFoldDB" id="L1KYQ7"/>
<evidence type="ECO:0000313" key="1">
    <source>
        <dbReference type="EMBL" id="EKX65946.1"/>
    </source>
</evidence>
<keyword evidence="2" id="KW-1185">Reference proteome</keyword>